<sequence length="568" mass="63609">MSKRLAIIVCFLHVIGACLGHLCIISPRQRGAFDISKGGSSTCFRHGAPCGGQAPTKPRVTYFGGKTAFIKWQQNFNHYTVGFPGFMDVALGIDEKDPNNFTVLAVVQDDNFHAQDHQQNYTAAVVLPNIDCSHCVLRMRYQSHKPGETIFYQCADISIKKTPNSEHAHSKENTIPDDVIAPPIKKAQQLIDNHPAMITPTFYGYAFNKFDPDVCHYVQLNWPNLYVKPIISIPFGISSQLNIQPPKMEFNSESQTWHNRRLKRTPETMLSKMVDNYIKNNAPEPHAYLVDQVMVTDTKWGPGGRLNVTVLIRHDGNLDDPTVTMYVVGAWNGSLVREGPIIGRPDNVPISALQLQYPGVYLQLIIIDAPNKPGFYIFKVGHFFLDSEYLGDLATSESEDTYVNFQWSTFDPNKQLFYALMGNENSPDELDARIYTFDLNHNKVTYKQLDVSTYTIQAAQLYQETGQLLALSPGLFKQNMNPAWALVEVDPLTGKITKLFDVTPAGIFSKYYGGTIINGVNDGIFYYKLSVADTHASVIVSVDIKTGDVAYSNMANLEHIHNLAIIEP</sequence>
<evidence type="ECO:0000313" key="1">
    <source>
        <dbReference type="EMBL" id="CAH1799035.1"/>
    </source>
</evidence>
<organism evidence="1 2">
    <name type="scientific">Owenia fusiformis</name>
    <name type="common">Polychaete worm</name>
    <dbReference type="NCBI Taxonomy" id="6347"/>
    <lineage>
        <taxon>Eukaryota</taxon>
        <taxon>Metazoa</taxon>
        <taxon>Spiralia</taxon>
        <taxon>Lophotrochozoa</taxon>
        <taxon>Annelida</taxon>
        <taxon>Polychaeta</taxon>
        <taxon>Sedentaria</taxon>
        <taxon>Canalipalpata</taxon>
        <taxon>Sabellida</taxon>
        <taxon>Oweniida</taxon>
        <taxon>Oweniidae</taxon>
        <taxon>Owenia</taxon>
    </lineage>
</organism>
<keyword evidence="2" id="KW-1185">Reference proteome</keyword>
<dbReference type="PROSITE" id="PS51257">
    <property type="entry name" value="PROKAR_LIPOPROTEIN"/>
    <property type="match status" value="1"/>
</dbReference>
<comment type="caution">
    <text evidence="1">The sequence shown here is derived from an EMBL/GenBank/DDBJ whole genome shotgun (WGS) entry which is preliminary data.</text>
</comment>
<name>A0A8J1XHL4_OWEFU</name>
<dbReference type="PANTHER" id="PTHR37916">
    <property type="entry name" value="CHITIN-BINDING TYPE-4 DOMAIN-CONTAINING PROTEIN"/>
    <property type="match status" value="1"/>
</dbReference>
<proteinExistence type="predicted"/>
<dbReference type="Proteomes" id="UP000749559">
    <property type="component" value="Unassembled WGS sequence"/>
</dbReference>
<dbReference type="OrthoDB" id="10254111at2759"/>
<accession>A0A8J1XHL4</accession>
<dbReference type="EMBL" id="CAIIXF020000011">
    <property type="protein sequence ID" value="CAH1799035.1"/>
    <property type="molecule type" value="Genomic_DNA"/>
</dbReference>
<evidence type="ECO:0000313" key="2">
    <source>
        <dbReference type="Proteomes" id="UP000749559"/>
    </source>
</evidence>
<dbReference type="PANTHER" id="PTHR37916:SF2">
    <property type="entry name" value="CHITIN-BINDING TYPE-4 DOMAIN-CONTAINING PROTEIN"/>
    <property type="match status" value="1"/>
</dbReference>
<reference evidence="1" key="1">
    <citation type="submission" date="2022-03" db="EMBL/GenBank/DDBJ databases">
        <authorList>
            <person name="Martin C."/>
        </authorList>
    </citation>
    <scope>NUCLEOTIDE SEQUENCE</scope>
</reference>
<gene>
    <name evidence="1" type="ORF">OFUS_LOCUS23098</name>
</gene>
<dbReference type="AlphaFoldDB" id="A0A8J1XHL4"/>
<protein>
    <submittedName>
        <fullName evidence="1">Uncharacterized protein</fullName>
    </submittedName>
</protein>